<dbReference type="GO" id="GO:0016757">
    <property type="term" value="F:glycosyltransferase activity"/>
    <property type="evidence" value="ECO:0007669"/>
    <property type="project" value="InterPro"/>
</dbReference>
<accession>A0A0A7UYP6</accession>
<evidence type="ECO:0000313" key="1">
    <source>
        <dbReference type="EMBL" id="AJA91678.1"/>
    </source>
</evidence>
<organism evidence="1">
    <name type="scientific">Adoxophyes orana granulovirus</name>
    <name type="common">AoGV</name>
    <dbReference type="NCBI Taxonomy" id="170617"/>
    <lineage>
        <taxon>Viruses</taxon>
        <taxon>Viruses incertae sedis</taxon>
        <taxon>Naldaviricetes</taxon>
        <taxon>Lefavirales</taxon>
        <taxon>Baculoviridae</taxon>
        <taxon>Betabaculovirus</taxon>
        <taxon>Betabaculovirus adoranae</taxon>
    </lineage>
</organism>
<name>A0A0A7UYP6_GVAO</name>
<dbReference type="Gene3D" id="3.90.550.10">
    <property type="entry name" value="Spore Coat Polysaccharide Biosynthesis Protein SpsA, Chain A"/>
    <property type="match status" value="1"/>
</dbReference>
<dbReference type="EMBL" id="KM226332">
    <property type="protein sequence ID" value="AJA91678.1"/>
    <property type="molecule type" value="Genomic_DNA"/>
</dbReference>
<dbReference type="InterPro" id="IPR002495">
    <property type="entry name" value="Glyco_trans_8"/>
</dbReference>
<dbReference type="SUPFAM" id="SSF53448">
    <property type="entry name" value="Nucleotide-diphospho-sugar transferases"/>
    <property type="match status" value="1"/>
</dbReference>
<proteinExistence type="predicted"/>
<organismHost>
    <name type="scientific">Adoxophyes</name>
    <dbReference type="NCBI Taxonomy" id="85584"/>
</organismHost>
<dbReference type="InterPro" id="IPR029044">
    <property type="entry name" value="Nucleotide-diphossugar_trans"/>
</dbReference>
<dbReference type="InterPro" id="IPR050587">
    <property type="entry name" value="GNT1/Glycosyltrans_8"/>
</dbReference>
<sequence>MKCAYVTLVMLGDNYVKGAIALGKSLVRTGTEYEMVCMVSDDVTQLKELHKLYRVINVPYLHYKCGKMLTERQQQLYSNWINFSFTKWRCFELNMYDRCIFLDADQIVLRNIDHLFHYPNALCYNYNYSCNFKHLKHGDVVSYDAQKYILDNSNVLGFSGTLVFEPNLKMAKTIESLLSPDNDKLNEAINIYNNGFDEIVLAQAFIMMKKDVVQLSPMYVWAAGNYNALKNGQQPYIINYYGDQKPWTLNDAIYMDIYIWWFFYNN</sequence>
<dbReference type="PANTHER" id="PTHR11183">
    <property type="entry name" value="GLYCOGENIN SUBFAMILY MEMBER"/>
    <property type="match status" value="1"/>
</dbReference>
<dbReference type="Pfam" id="PF01501">
    <property type="entry name" value="Glyco_transf_8"/>
    <property type="match status" value="1"/>
</dbReference>
<reference evidence="1" key="1">
    <citation type="journal article" date="2015" name="J. Gen. Virol.">
        <title>Isolation of an Adoxophyes orana granulovirus (AdorGV) occlusion body morphology mutant: biological activity, genome sequence and relationship to other isolates of AdorGV.</title>
        <authorList>
            <person name="Nakai M."/>
            <person name="Harrison R.L."/>
            <person name="Uchida H."/>
            <person name="Ukuda R."/>
            <person name="Hikihara S."/>
            <person name="Ishii K."/>
            <person name="Kunimi Y."/>
        </authorList>
    </citation>
    <scope>NUCLEOTIDE SEQUENCE</scope>
    <source>
        <strain evidence="1">Miyazaki</strain>
    </source>
</reference>
<protein>
    <submittedName>
        <fullName evidence="1">p13</fullName>
    </submittedName>
</protein>